<comment type="pathway">
    <text evidence="7">Quinol/quinone metabolism; menaquinone biosynthesis.</text>
</comment>
<dbReference type="HAMAP" id="MF_01659">
    <property type="entry name" value="MenD"/>
    <property type="match status" value="1"/>
</dbReference>
<dbReference type="GO" id="GO:0030145">
    <property type="term" value="F:manganese ion binding"/>
    <property type="evidence" value="ECO:0007669"/>
    <property type="project" value="UniProtKB-UniRule"/>
</dbReference>
<evidence type="ECO:0000259" key="9">
    <source>
        <dbReference type="Pfam" id="PF02776"/>
    </source>
</evidence>
<dbReference type="RefSeq" id="WP_153759629.1">
    <property type="nucleotide sequence ID" value="NZ_CP045851.1"/>
</dbReference>
<evidence type="ECO:0000313" key="11">
    <source>
        <dbReference type="EMBL" id="QGG95522.1"/>
    </source>
</evidence>
<comment type="similarity">
    <text evidence="7">Belongs to the TPP enzyme family. MenD subfamily.</text>
</comment>
<evidence type="ECO:0000256" key="4">
    <source>
        <dbReference type="ARBA" id="ARBA00022842"/>
    </source>
</evidence>
<evidence type="ECO:0000256" key="2">
    <source>
        <dbReference type="ARBA" id="ARBA00022679"/>
    </source>
</evidence>
<dbReference type="GO" id="GO:0030976">
    <property type="term" value="F:thiamine pyrophosphate binding"/>
    <property type="evidence" value="ECO:0007669"/>
    <property type="project" value="UniProtKB-UniRule"/>
</dbReference>
<dbReference type="InterPro" id="IPR029061">
    <property type="entry name" value="THDP-binding"/>
</dbReference>
<keyword evidence="4 7" id="KW-0460">Magnesium</keyword>
<dbReference type="Gene3D" id="3.40.50.970">
    <property type="match status" value="2"/>
</dbReference>
<dbReference type="Pfam" id="PF02776">
    <property type="entry name" value="TPP_enzyme_N"/>
    <property type="match status" value="1"/>
</dbReference>
<dbReference type="Gene3D" id="3.40.50.1220">
    <property type="entry name" value="TPP-binding domain"/>
    <property type="match status" value="1"/>
</dbReference>
<name>A0A5Q2RKS5_9ACTN</name>
<dbReference type="Pfam" id="PF02775">
    <property type="entry name" value="TPP_enzyme_C"/>
    <property type="match status" value="1"/>
</dbReference>
<dbReference type="InterPro" id="IPR012001">
    <property type="entry name" value="Thiamin_PyroP_enz_TPP-bd_dom"/>
</dbReference>
<dbReference type="PANTHER" id="PTHR42916:SF1">
    <property type="entry name" value="PROTEIN PHYLLO, CHLOROPLASTIC"/>
    <property type="match status" value="1"/>
</dbReference>
<dbReference type="InterPro" id="IPR032264">
    <property type="entry name" value="MenD_middle"/>
</dbReference>
<evidence type="ECO:0000313" key="12">
    <source>
        <dbReference type="Proteomes" id="UP000334019"/>
    </source>
</evidence>
<dbReference type="Proteomes" id="UP000334019">
    <property type="component" value="Chromosome"/>
</dbReference>
<dbReference type="InterPro" id="IPR029035">
    <property type="entry name" value="DHS-like_NAD/FAD-binding_dom"/>
</dbReference>
<dbReference type="Pfam" id="PF16582">
    <property type="entry name" value="TPP_enzyme_M_2"/>
    <property type="match status" value="1"/>
</dbReference>
<comment type="function">
    <text evidence="7">Catalyzes the thiamine diphosphate-dependent decarboxylation of 2-oxoglutarate and the subsequent addition of the resulting succinic semialdehyde-thiamine pyrophosphate anion to isochorismate to yield 2-succinyl-5-enolpyruvyl-6-hydroxy-3-cyclohexene-1-carboxylate (SEPHCHC).</text>
</comment>
<evidence type="ECO:0000256" key="3">
    <source>
        <dbReference type="ARBA" id="ARBA00022723"/>
    </source>
</evidence>
<gene>
    <name evidence="7 11" type="primary">menD</name>
    <name evidence="11" type="ORF">GH723_10670</name>
</gene>
<keyword evidence="6 7" id="KW-0464">Manganese</keyword>
<evidence type="ECO:0000259" key="10">
    <source>
        <dbReference type="Pfam" id="PF16582"/>
    </source>
</evidence>
<proteinExistence type="inferred from homology"/>
<dbReference type="GO" id="GO:0070204">
    <property type="term" value="F:2-succinyl-5-enolpyruvyl-6-hydroxy-3-cyclohexene-1-carboxylic-acid synthase activity"/>
    <property type="evidence" value="ECO:0007669"/>
    <property type="project" value="UniProtKB-UniRule"/>
</dbReference>
<comment type="pathway">
    <text evidence="7">Quinol/quinone metabolism; 1,4-dihydroxy-2-naphthoate biosynthesis; 1,4-dihydroxy-2-naphthoate from chorismate: step 2/7.</text>
</comment>
<feature type="domain" description="Menaquinone biosynthesis protein MenD middle" evidence="10">
    <location>
        <begin position="216"/>
        <end position="402"/>
    </location>
</feature>
<protein>
    <recommendedName>
        <fullName evidence="7">2-succinyl-5-enolpyruvyl-6-hydroxy-3-cyclohexene-1-carboxylate synthase</fullName>
        <shortName evidence="7">SEPHCHC synthase</shortName>
        <ecNumber evidence="7">2.2.1.9</ecNumber>
    </recommendedName>
    <alternativeName>
        <fullName evidence="7">Menaquinone biosynthesis protein MenD</fullName>
    </alternativeName>
</protein>
<dbReference type="UniPathway" id="UPA01057">
    <property type="reaction ID" value="UER00164"/>
</dbReference>
<dbReference type="KEGG" id="atq:GH723_10670"/>
<dbReference type="InterPro" id="IPR011766">
    <property type="entry name" value="TPP_enzyme_TPP-bd"/>
</dbReference>
<dbReference type="PIRSF" id="PIRSF004983">
    <property type="entry name" value="MenD"/>
    <property type="match status" value="1"/>
</dbReference>
<evidence type="ECO:0000256" key="5">
    <source>
        <dbReference type="ARBA" id="ARBA00023052"/>
    </source>
</evidence>
<comment type="cofactor">
    <cofactor evidence="7">
        <name>Mg(2+)</name>
        <dbReference type="ChEBI" id="CHEBI:18420"/>
    </cofactor>
    <cofactor evidence="7">
        <name>Mn(2+)</name>
        <dbReference type="ChEBI" id="CHEBI:29035"/>
    </cofactor>
</comment>
<keyword evidence="12" id="KW-1185">Reference proteome</keyword>
<dbReference type="UniPathway" id="UPA00079"/>
<dbReference type="InterPro" id="IPR004433">
    <property type="entry name" value="MenaQ_synth_MenD"/>
</dbReference>
<keyword evidence="3 7" id="KW-0479">Metal-binding</keyword>
<dbReference type="GO" id="GO:0009234">
    <property type="term" value="P:menaquinone biosynthetic process"/>
    <property type="evidence" value="ECO:0007669"/>
    <property type="project" value="UniProtKB-UniRule"/>
</dbReference>
<evidence type="ECO:0000256" key="7">
    <source>
        <dbReference type="HAMAP-Rule" id="MF_01659"/>
    </source>
</evidence>
<dbReference type="NCBIfam" id="TIGR00173">
    <property type="entry name" value="menD"/>
    <property type="match status" value="1"/>
</dbReference>
<accession>A0A5Q2RKS5</accession>
<dbReference type="EC" id="2.2.1.9" evidence="7"/>
<dbReference type="SUPFAM" id="SSF52518">
    <property type="entry name" value="Thiamin diphosphate-binding fold (THDP-binding)"/>
    <property type="match status" value="2"/>
</dbReference>
<keyword evidence="2 7" id="KW-0808">Transferase</keyword>
<evidence type="ECO:0000256" key="6">
    <source>
        <dbReference type="ARBA" id="ARBA00023211"/>
    </source>
</evidence>
<dbReference type="GO" id="GO:0000287">
    <property type="term" value="F:magnesium ion binding"/>
    <property type="evidence" value="ECO:0007669"/>
    <property type="project" value="UniProtKB-UniRule"/>
</dbReference>
<dbReference type="PANTHER" id="PTHR42916">
    <property type="entry name" value="2-SUCCINYL-5-ENOLPYRUVYL-6-HYDROXY-3-CYCLOHEXENE-1-CARBOXYLATE SYNTHASE"/>
    <property type="match status" value="1"/>
</dbReference>
<comment type="cofactor">
    <cofactor evidence="7">
        <name>thiamine diphosphate</name>
        <dbReference type="ChEBI" id="CHEBI:58937"/>
    </cofactor>
    <text evidence="7">Binds 1 thiamine pyrophosphate per subunit.</text>
</comment>
<comment type="subunit">
    <text evidence="7">Homodimer.</text>
</comment>
<reference evidence="11 12" key="1">
    <citation type="submission" date="2019-11" db="EMBL/GenBank/DDBJ databases">
        <authorList>
            <person name="He Y."/>
        </authorList>
    </citation>
    <scope>NUCLEOTIDE SEQUENCE [LARGE SCALE GENOMIC DNA]</scope>
    <source>
        <strain evidence="11 12">SCSIO 58843</strain>
    </source>
</reference>
<dbReference type="EMBL" id="CP045851">
    <property type="protein sequence ID" value="QGG95522.1"/>
    <property type="molecule type" value="Genomic_DNA"/>
</dbReference>
<evidence type="ECO:0000256" key="1">
    <source>
        <dbReference type="ARBA" id="ARBA00022428"/>
    </source>
</evidence>
<dbReference type="CDD" id="cd07037">
    <property type="entry name" value="TPP_PYR_MenD"/>
    <property type="match status" value="1"/>
</dbReference>
<organism evidence="11 12">
    <name type="scientific">Actinomarinicola tropica</name>
    <dbReference type="NCBI Taxonomy" id="2789776"/>
    <lineage>
        <taxon>Bacteria</taxon>
        <taxon>Bacillati</taxon>
        <taxon>Actinomycetota</taxon>
        <taxon>Acidimicrobiia</taxon>
        <taxon>Acidimicrobiales</taxon>
        <taxon>Iamiaceae</taxon>
        <taxon>Actinomarinicola</taxon>
    </lineage>
</organism>
<evidence type="ECO:0000259" key="8">
    <source>
        <dbReference type="Pfam" id="PF02775"/>
    </source>
</evidence>
<dbReference type="CDD" id="cd02009">
    <property type="entry name" value="TPP_SHCHC_synthase"/>
    <property type="match status" value="1"/>
</dbReference>
<dbReference type="SUPFAM" id="SSF52467">
    <property type="entry name" value="DHS-like NAD/FAD-binding domain"/>
    <property type="match status" value="1"/>
</dbReference>
<keyword evidence="1 7" id="KW-0474">Menaquinone biosynthesis</keyword>
<dbReference type="AlphaFoldDB" id="A0A5Q2RKS5"/>
<feature type="domain" description="Thiamine pyrophosphate enzyme N-terminal TPP-binding" evidence="9">
    <location>
        <begin position="15"/>
        <end position="125"/>
    </location>
</feature>
<keyword evidence="5 7" id="KW-0786">Thiamine pyrophosphate</keyword>
<sequence>MSDVPETTAATFCATLVDEWHRCGITDVVVAPGSRSTPLALAVAADDRLRVHVHHDERSAGFLALGLALVSGRPAPVITTSGTAAVELHPAVVEAHHARVPMICVTADRPPELRHVGAPQTVDQNRLYGHAVRWFVDPGVPDEASRPAWRSLAARAVAEATGVPAGPVQVNLPFRDPLVGRPGPLPAARDGAASWHRSLRPDTPLGEAALAEIAGRLVGRRGVIVAGATGGGRGADAPAVHDLARALGWPVLADPRSGCRTPDGTTVAHGDLLLRHAPFAEAHRPEVVVQVGEPAASKVQGQWLAGSGADLVVVGRDGAWFDPDRLAAVSIVADPTLVCTDLAERVRAERHEVDDAWLESWAAADAAAEAAVTATLAGHEPATEPGTARALVGALPDGSQLVVASSMPIRDVEWFAPARAGLAVLANRGANGIDGVVSTAVGAALGAGTAPTALLIGDVALLHDTNGLLGLGGRPLGGPLLLVVVDNDGGGIFSFLPQARQLPTDRFEQLFGTPHGVDIAALAALHDLPVTVVERDADLAPALSAGLTGTGAHVVVVRTRRDTNVAVHDELNAAVASALRQDAAG</sequence>
<feature type="domain" description="Thiamine pyrophosphate enzyme TPP-binding" evidence="8">
    <location>
        <begin position="438"/>
        <end position="557"/>
    </location>
</feature>
<comment type="catalytic activity">
    <reaction evidence="7">
        <text>isochorismate + 2-oxoglutarate + H(+) = 5-enolpyruvoyl-6-hydroxy-2-succinyl-cyclohex-3-ene-1-carboxylate + CO2</text>
        <dbReference type="Rhea" id="RHEA:25593"/>
        <dbReference type="ChEBI" id="CHEBI:15378"/>
        <dbReference type="ChEBI" id="CHEBI:16526"/>
        <dbReference type="ChEBI" id="CHEBI:16810"/>
        <dbReference type="ChEBI" id="CHEBI:29780"/>
        <dbReference type="ChEBI" id="CHEBI:58818"/>
        <dbReference type="EC" id="2.2.1.9"/>
    </reaction>
</comment>